<evidence type="ECO:0000313" key="2">
    <source>
        <dbReference type="Proteomes" id="UP001214530"/>
    </source>
</evidence>
<accession>A0AAJ5W9L8</accession>
<reference evidence="1" key="1">
    <citation type="submission" date="2023-03" db="EMBL/GenBank/DDBJ databases">
        <title>Andean soil-derived lignocellulolytic bacterial consortium as a source of novel taxa and putative plastic-active enzymes.</title>
        <authorList>
            <person name="Diaz-Garcia L."/>
            <person name="Chuvochina M."/>
            <person name="Feuerriegel G."/>
            <person name="Bunk B."/>
            <person name="Sproer C."/>
            <person name="Streit W.R."/>
            <person name="Rodriguez L.M."/>
            <person name="Overmann J."/>
            <person name="Jimenez D.J."/>
        </authorList>
    </citation>
    <scope>NUCLEOTIDE SEQUENCE</scope>
    <source>
        <strain evidence="1">MAG 3858</strain>
    </source>
</reference>
<dbReference type="EMBL" id="CP119313">
    <property type="protein sequence ID" value="WEK20454.1"/>
    <property type="molecule type" value="Genomic_DNA"/>
</dbReference>
<dbReference type="Proteomes" id="UP001214530">
    <property type="component" value="Chromosome"/>
</dbReference>
<organism evidence="1 2">
    <name type="scientific">Candidatus Pedobacter colombiensis</name>
    <dbReference type="NCBI Taxonomy" id="3121371"/>
    <lineage>
        <taxon>Bacteria</taxon>
        <taxon>Pseudomonadati</taxon>
        <taxon>Bacteroidota</taxon>
        <taxon>Sphingobacteriia</taxon>
        <taxon>Sphingobacteriales</taxon>
        <taxon>Sphingobacteriaceae</taxon>
        <taxon>Pedobacter</taxon>
    </lineage>
</organism>
<name>A0AAJ5W9L8_9SPHI</name>
<gene>
    <name evidence="1" type="ORF">P0Y49_04795</name>
</gene>
<dbReference type="AlphaFoldDB" id="A0AAJ5W9L8"/>
<protein>
    <submittedName>
        <fullName evidence="1">Uncharacterized protein</fullName>
    </submittedName>
</protein>
<evidence type="ECO:0000313" key="1">
    <source>
        <dbReference type="EMBL" id="WEK20454.1"/>
    </source>
</evidence>
<sequence>MKHYITDLDGNLLEVTDLKEAIFQVAMYISYLHDQPSEEQAVFAIRRKIYWKDIYTKLNQLRKIETQQTA</sequence>
<proteinExistence type="predicted"/>